<organism evidence="1 2">
    <name type="scientific">Lacticaseibacillus paracasei subsp. paracasei Lpp22</name>
    <dbReference type="NCBI Taxonomy" id="1256221"/>
    <lineage>
        <taxon>Bacteria</taxon>
        <taxon>Bacillati</taxon>
        <taxon>Bacillota</taxon>
        <taxon>Bacilli</taxon>
        <taxon>Lactobacillales</taxon>
        <taxon>Lactobacillaceae</taxon>
        <taxon>Lacticaseibacillus</taxon>
    </lineage>
</organism>
<name>A0A8E0I8E1_LACPA</name>
<protein>
    <submittedName>
        <fullName evidence="1">Phage tail-host specificity protein</fullName>
    </submittedName>
</protein>
<dbReference type="EMBL" id="ANMI01000210">
    <property type="protein sequence ID" value="EPC24435.1"/>
    <property type="molecule type" value="Genomic_DNA"/>
</dbReference>
<proteinExistence type="predicted"/>
<dbReference type="AlphaFoldDB" id="A0A8E0I8E1"/>
<dbReference type="Proteomes" id="UP000014257">
    <property type="component" value="Unassembled WGS sequence"/>
</dbReference>
<comment type="caution">
    <text evidence="1">The sequence shown here is derived from an EMBL/GenBank/DDBJ whole genome shotgun (WGS) entry which is preliminary data.</text>
</comment>
<accession>A0A8E0I8E1</accession>
<gene>
    <name evidence="1" type="ORF">Lpp22_2147</name>
</gene>
<sequence length="48" mass="5060">MSYTGAACELYVSAGGIYIIPWRGQGGYAGSLGFITRDAYPINDAVVN</sequence>
<evidence type="ECO:0000313" key="1">
    <source>
        <dbReference type="EMBL" id="EPC24435.1"/>
    </source>
</evidence>
<reference evidence="1 2" key="1">
    <citation type="journal article" date="2013" name="PLoS ONE">
        <title>Lactobacillus paracasei comparative genomics: towards species pan-genome definition and exploitation of diversity.</title>
        <authorList>
            <person name="Smokvina T."/>
            <person name="Wels M."/>
            <person name="Polka J."/>
            <person name="Chervaux C."/>
            <person name="Brisse S."/>
            <person name="Boekhorst J."/>
            <person name="van Hylckama Vlieg J.E."/>
            <person name="Siezen R.J."/>
        </authorList>
    </citation>
    <scope>NUCLEOTIDE SEQUENCE [LARGE SCALE GENOMIC DNA]</scope>
    <source>
        <strain evidence="1 2">Lpp22</strain>
    </source>
</reference>
<evidence type="ECO:0000313" key="2">
    <source>
        <dbReference type="Proteomes" id="UP000014257"/>
    </source>
</evidence>